<comment type="function">
    <text evidence="11">Initiates the restart of stalled replication forks, which reloads the replicative helicase on sites other than the origin of replication. Recognizes and binds to abandoned replication forks and remodels them to uncover a helicase loading site. Promotes assembly of the primosome at these replication forks.</text>
</comment>
<comment type="caution">
    <text evidence="14">The sequence shown here is derived from an EMBL/GenBank/DDBJ whole genome shotgun (WGS) entry which is preliminary data.</text>
</comment>
<feature type="binding site" evidence="11">
    <location>
        <position position="335"/>
    </location>
    <ligand>
        <name>Zn(2+)</name>
        <dbReference type="ChEBI" id="CHEBI:29105"/>
        <label>1</label>
    </ligand>
</feature>
<dbReference type="InterPro" id="IPR011545">
    <property type="entry name" value="DEAD/DEAH_box_helicase_dom"/>
</dbReference>
<evidence type="ECO:0000256" key="8">
    <source>
        <dbReference type="ARBA" id="ARBA00022840"/>
    </source>
</evidence>
<evidence type="ECO:0000259" key="13">
    <source>
        <dbReference type="PROSITE" id="PS51194"/>
    </source>
</evidence>
<evidence type="ECO:0000259" key="12">
    <source>
        <dbReference type="PROSITE" id="PS51192"/>
    </source>
</evidence>
<dbReference type="InterPro" id="IPR040498">
    <property type="entry name" value="PriA_CRR"/>
</dbReference>
<keyword evidence="15" id="KW-1185">Reference proteome</keyword>
<dbReference type="NCBIfam" id="TIGR00595">
    <property type="entry name" value="priA"/>
    <property type="match status" value="1"/>
</dbReference>
<dbReference type="Gene3D" id="3.40.50.300">
    <property type="entry name" value="P-loop containing nucleotide triphosphate hydrolases"/>
    <property type="match status" value="2"/>
</dbReference>
<evidence type="ECO:0000256" key="9">
    <source>
        <dbReference type="ARBA" id="ARBA00023125"/>
    </source>
</evidence>
<protein>
    <recommendedName>
        <fullName evidence="11">Replication restart protein PriA</fullName>
    </recommendedName>
    <alternativeName>
        <fullName evidence="11">ATP-dependent DNA helicase PriA</fullName>
        <ecNumber evidence="11">5.6.2.4</ecNumber>
    </alternativeName>
    <alternativeName>
        <fullName evidence="11">DNA 3'-5' helicase PriA</fullName>
    </alternativeName>
</protein>
<dbReference type="SMART" id="SM00490">
    <property type="entry name" value="HELICc"/>
    <property type="match status" value="1"/>
</dbReference>
<dbReference type="Pfam" id="PF18074">
    <property type="entry name" value="PriA_C"/>
    <property type="match status" value="1"/>
</dbReference>
<dbReference type="Pfam" id="PF00270">
    <property type="entry name" value="DEAD"/>
    <property type="match status" value="1"/>
</dbReference>
<dbReference type="PANTHER" id="PTHR30580">
    <property type="entry name" value="PRIMOSOMAL PROTEIN N"/>
    <property type="match status" value="1"/>
</dbReference>
<feature type="binding site" evidence="11">
    <location>
        <position position="375"/>
    </location>
    <ligand>
        <name>Zn(2+)</name>
        <dbReference type="ChEBI" id="CHEBI:29105"/>
        <label>1</label>
    </ligand>
</feature>
<evidence type="ECO:0000256" key="10">
    <source>
        <dbReference type="ARBA" id="ARBA00023235"/>
    </source>
</evidence>
<keyword evidence="8 11" id="KW-0067">ATP-binding</keyword>
<evidence type="ECO:0000313" key="15">
    <source>
        <dbReference type="Proteomes" id="UP000789359"/>
    </source>
</evidence>
<feature type="binding site" evidence="11">
    <location>
        <position position="365"/>
    </location>
    <ligand>
        <name>Zn(2+)</name>
        <dbReference type="ChEBI" id="CHEBI:29105"/>
        <label>2</label>
    </ligand>
</feature>
<organism evidence="14 15">
    <name type="scientific">Campylobacter suis</name>
    <dbReference type="NCBI Taxonomy" id="2790657"/>
    <lineage>
        <taxon>Bacteria</taxon>
        <taxon>Pseudomonadati</taxon>
        <taxon>Campylobacterota</taxon>
        <taxon>Epsilonproteobacteria</taxon>
        <taxon>Campylobacterales</taxon>
        <taxon>Campylobacteraceae</taxon>
        <taxon>Campylobacter</taxon>
    </lineage>
</organism>
<keyword evidence="3 11" id="KW-0479">Metal-binding</keyword>
<comment type="cofactor">
    <cofactor evidence="11">
        <name>Zn(2+)</name>
        <dbReference type="ChEBI" id="CHEBI:29105"/>
    </cofactor>
    <text evidence="11">Binds 2 zinc ions per subunit.</text>
</comment>
<feature type="domain" description="Helicase C-terminal" evidence="13">
    <location>
        <begin position="370"/>
        <end position="531"/>
    </location>
</feature>
<dbReference type="EMBL" id="CAJHOE010000001">
    <property type="protein sequence ID" value="CAD7287255.1"/>
    <property type="molecule type" value="Genomic_DNA"/>
</dbReference>
<dbReference type="PROSITE" id="PS51194">
    <property type="entry name" value="HELICASE_CTER"/>
    <property type="match status" value="1"/>
</dbReference>
<feature type="binding site" evidence="11">
    <location>
        <position position="347"/>
    </location>
    <ligand>
        <name>Zn(2+)</name>
        <dbReference type="ChEBI" id="CHEBI:29105"/>
        <label>2</label>
    </ligand>
</feature>
<dbReference type="Proteomes" id="UP000789359">
    <property type="component" value="Unassembled WGS sequence"/>
</dbReference>
<evidence type="ECO:0000256" key="11">
    <source>
        <dbReference type="HAMAP-Rule" id="MF_00983"/>
    </source>
</evidence>
<dbReference type="InterPro" id="IPR042115">
    <property type="entry name" value="PriA_3primeBD_sf"/>
</dbReference>
<comment type="subunit">
    <text evidence="11">Component of the replication restart primosome.</text>
</comment>
<evidence type="ECO:0000313" key="14">
    <source>
        <dbReference type="EMBL" id="CAD7287255.1"/>
    </source>
</evidence>
<dbReference type="InterPro" id="IPR041236">
    <property type="entry name" value="PriA_C"/>
</dbReference>
<dbReference type="Gene3D" id="3.40.1440.60">
    <property type="entry name" value="PriA, 3(prime) DNA-binding domain"/>
    <property type="match status" value="1"/>
</dbReference>
<dbReference type="EC" id="5.6.2.4" evidence="11"/>
<dbReference type="Pfam" id="PF18319">
    <property type="entry name" value="Zn_ribbon_PriA"/>
    <property type="match status" value="1"/>
</dbReference>
<feature type="binding site" evidence="11">
    <location>
        <position position="362"/>
    </location>
    <ligand>
        <name>Zn(2+)</name>
        <dbReference type="ChEBI" id="CHEBI:29105"/>
        <label>2</label>
    </ligand>
</feature>
<keyword evidence="10 11" id="KW-0413">Isomerase</keyword>
<comment type="similarity">
    <text evidence="11">Belongs to the helicase family. PriA subfamily.</text>
</comment>
<reference evidence="14 15" key="1">
    <citation type="submission" date="2020-11" db="EMBL/GenBank/DDBJ databases">
        <authorList>
            <person name="Peeters C."/>
        </authorList>
    </citation>
    <scope>NUCLEOTIDE SEQUENCE [LARGE SCALE GENOMIC DNA]</scope>
    <source>
        <strain evidence="14 15">LMG 8286</strain>
    </source>
</reference>
<dbReference type="Pfam" id="PF00271">
    <property type="entry name" value="Helicase_C"/>
    <property type="match status" value="1"/>
</dbReference>
<evidence type="ECO:0000256" key="6">
    <source>
        <dbReference type="ARBA" id="ARBA00022806"/>
    </source>
</evidence>
<evidence type="ECO:0000256" key="3">
    <source>
        <dbReference type="ARBA" id="ARBA00022723"/>
    </source>
</evidence>
<sequence>MFYYLVSFFGKNLAPLTYESEQDIDEFTCVLAPIKGKDTKGVIVKKCDKPSFKTTNITEILPQKLTDTQRLLAEFIAHYYTCELGVSLGLFEPFKDVEKVAKKTNCTLVPKLNHIQQDALNFIQSNKTALLFGDTGSGKSEVYISAIQKVLQEKKQALFLMPEISLTPQMQTRLERYFGKSVATWHSKVSSKQKDEILQGLLDGSIWLIAGARSALFLPLEQLGLIIIDEEHDDSYKNTGSRPHYNARDLALFLNSKTQIKLVLGSATPSVSTFYKQATFRMKGSFFGSQKSFVYDESETGLTQNIKEQVAQTLANKRQAIICLPTRANFRYISCKECGNIVKCPFCSVGMSFYKGQNLLKCQYCEYKTPVPSSCEKCGSELLEAKKIGTSELLEQLSGEFANARIAKFDRDEITTQKKLVTALKDFNDQKIDILIGTQMLSKGHDYHNVDLAVIMGIDELLAYPDFRARERTLALAMQVAGRAGRAGAGRVVLQTKQREFFESYLHDYDKFLQDELEFRQELYPPFYRLLRLIVSHKSEQTAQLETNRCVEQISLLQKQLELSIIGYGKCAIERIGDKFRYEILLRSKNPNALLKVANICVSEICDVDIDPINFS</sequence>
<evidence type="ECO:0000256" key="4">
    <source>
        <dbReference type="ARBA" id="ARBA00022741"/>
    </source>
</evidence>
<dbReference type="InterPro" id="IPR014001">
    <property type="entry name" value="Helicase_ATP-bd"/>
</dbReference>
<feature type="binding site" evidence="11">
    <location>
        <position position="338"/>
    </location>
    <ligand>
        <name>Zn(2+)</name>
        <dbReference type="ChEBI" id="CHEBI:29105"/>
        <label>1</label>
    </ligand>
</feature>
<proteinExistence type="inferred from homology"/>
<dbReference type="InterPro" id="IPR005259">
    <property type="entry name" value="PriA"/>
</dbReference>
<dbReference type="SUPFAM" id="SSF52540">
    <property type="entry name" value="P-loop containing nucleoside triphosphate hydrolases"/>
    <property type="match status" value="2"/>
</dbReference>
<dbReference type="SMART" id="SM00487">
    <property type="entry name" value="DEXDc"/>
    <property type="match status" value="1"/>
</dbReference>
<dbReference type="HAMAP" id="MF_00983">
    <property type="entry name" value="PriA"/>
    <property type="match status" value="1"/>
</dbReference>
<dbReference type="InterPro" id="IPR001650">
    <property type="entry name" value="Helicase_C-like"/>
</dbReference>
<dbReference type="PROSITE" id="PS51192">
    <property type="entry name" value="HELICASE_ATP_BIND_1"/>
    <property type="match status" value="1"/>
</dbReference>
<accession>A0ABN7K477</accession>
<evidence type="ECO:0000256" key="5">
    <source>
        <dbReference type="ARBA" id="ARBA00022801"/>
    </source>
</evidence>
<dbReference type="InterPro" id="IPR027417">
    <property type="entry name" value="P-loop_NTPase"/>
</dbReference>
<feature type="binding site" evidence="11">
    <location>
        <position position="378"/>
    </location>
    <ligand>
        <name>Zn(2+)</name>
        <dbReference type="ChEBI" id="CHEBI:29105"/>
        <label>1</label>
    </ligand>
</feature>
<gene>
    <name evidence="11 14" type="primary">priA</name>
    <name evidence="14" type="ORF">LMG8286_00893</name>
</gene>
<keyword evidence="1 11" id="KW-0639">Primosome</keyword>
<evidence type="ECO:0000256" key="1">
    <source>
        <dbReference type="ARBA" id="ARBA00022515"/>
    </source>
</evidence>
<keyword evidence="6 11" id="KW-0347">Helicase</keyword>
<comment type="catalytic activity">
    <reaction evidence="11">
        <text>Couples ATP hydrolysis with the unwinding of duplex DNA by translocating in the 3'-5' direction.</text>
        <dbReference type="EC" id="5.6.2.4"/>
    </reaction>
</comment>
<keyword evidence="9 11" id="KW-0238">DNA-binding</keyword>
<keyword evidence="5 11" id="KW-0378">Hydrolase</keyword>
<evidence type="ECO:0000256" key="2">
    <source>
        <dbReference type="ARBA" id="ARBA00022705"/>
    </source>
</evidence>
<dbReference type="GO" id="GO:0016787">
    <property type="term" value="F:hydrolase activity"/>
    <property type="evidence" value="ECO:0007669"/>
    <property type="project" value="UniProtKB-KW"/>
</dbReference>
<dbReference type="RefSeq" id="WP_230056748.1">
    <property type="nucleotide sequence ID" value="NZ_CAJHOE010000001.1"/>
</dbReference>
<feature type="domain" description="Helicase ATP-binding" evidence="12">
    <location>
        <begin position="120"/>
        <end position="287"/>
    </location>
</feature>
<comment type="catalytic activity">
    <reaction evidence="11">
        <text>ATP + H2O = ADP + phosphate + H(+)</text>
        <dbReference type="Rhea" id="RHEA:13065"/>
        <dbReference type="ChEBI" id="CHEBI:15377"/>
        <dbReference type="ChEBI" id="CHEBI:15378"/>
        <dbReference type="ChEBI" id="CHEBI:30616"/>
        <dbReference type="ChEBI" id="CHEBI:43474"/>
        <dbReference type="ChEBI" id="CHEBI:456216"/>
        <dbReference type="EC" id="5.6.2.4"/>
    </reaction>
</comment>
<feature type="binding site" evidence="11">
    <location>
        <position position="344"/>
    </location>
    <ligand>
        <name>Zn(2+)</name>
        <dbReference type="ChEBI" id="CHEBI:29105"/>
        <label>2</label>
    </ligand>
</feature>
<keyword evidence="4 11" id="KW-0547">Nucleotide-binding</keyword>
<name>A0ABN7K477_9BACT</name>
<dbReference type="NCBIfam" id="NF004069">
    <property type="entry name" value="PRK05580.2-1"/>
    <property type="match status" value="1"/>
</dbReference>
<dbReference type="PANTHER" id="PTHR30580:SF0">
    <property type="entry name" value="PRIMOSOMAL PROTEIN N"/>
    <property type="match status" value="1"/>
</dbReference>
<keyword evidence="7 11" id="KW-0862">Zinc</keyword>
<keyword evidence="2 11" id="KW-0235">DNA replication</keyword>
<evidence type="ECO:0000256" key="7">
    <source>
        <dbReference type="ARBA" id="ARBA00022833"/>
    </source>
</evidence>